<accession>A0A815FI44</accession>
<dbReference type="Proteomes" id="UP000663860">
    <property type="component" value="Unassembled WGS sequence"/>
</dbReference>
<proteinExistence type="predicted"/>
<evidence type="ECO:0000256" key="1">
    <source>
        <dbReference type="SAM" id="SignalP"/>
    </source>
</evidence>
<name>A0A815FI44_9BILA</name>
<evidence type="ECO:0000313" key="4">
    <source>
        <dbReference type="Proteomes" id="UP000663860"/>
    </source>
</evidence>
<dbReference type="Proteomes" id="UP000663868">
    <property type="component" value="Unassembled WGS sequence"/>
</dbReference>
<keyword evidence="1" id="KW-0732">Signal</keyword>
<evidence type="ECO:0000313" key="2">
    <source>
        <dbReference type="EMBL" id="CAF1326410.1"/>
    </source>
</evidence>
<dbReference type="AlphaFoldDB" id="A0A815FI44"/>
<comment type="caution">
    <text evidence="2">The sequence shown here is derived from an EMBL/GenBank/DDBJ whole genome shotgun (WGS) entry which is preliminary data.</text>
</comment>
<dbReference type="EMBL" id="CAJOBB010000487">
    <property type="protein sequence ID" value="CAF3690545.1"/>
    <property type="molecule type" value="Genomic_DNA"/>
</dbReference>
<evidence type="ECO:0000313" key="3">
    <source>
        <dbReference type="EMBL" id="CAF3690545.1"/>
    </source>
</evidence>
<gene>
    <name evidence="2" type="ORF">IZO911_LOCUS35437</name>
    <name evidence="3" type="ORF">KXQ929_LOCUS10322</name>
</gene>
<dbReference type="EMBL" id="CAJNOE010000754">
    <property type="protein sequence ID" value="CAF1326410.1"/>
    <property type="molecule type" value="Genomic_DNA"/>
</dbReference>
<reference evidence="2" key="1">
    <citation type="submission" date="2021-02" db="EMBL/GenBank/DDBJ databases">
        <authorList>
            <person name="Nowell W R."/>
        </authorList>
    </citation>
    <scope>NUCLEOTIDE SEQUENCE</scope>
</reference>
<sequence>MNTFITIFCITITALFSVGRSADPPNWLGTFIVDDSCNQAECCCLSEQVSISKHRDVELLIRANVAGVPCREQLNGSTTVAVILPIPQDKGGYQITANFLGTDNRFTLNANSQYIANVNLQYPKCSGSAQRTITNWVGTYKVDDSCNQDECCCLSDQVKISKLSDAELLVSANIVGKTCPSELNGSIEVPIATPQDKSGFQTTTTFLGTMNRFTLTYDNQNIANVNLQFPKCSGMARRA</sequence>
<feature type="chain" id="PRO_5036227426" evidence="1">
    <location>
        <begin position="22"/>
        <end position="239"/>
    </location>
</feature>
<feature type="signal peptide" evidence="1">
    <location>
        <begin position="1"/>
        <end position="21"/>
    </location>
</feature>
<organism evidence="2 4">
    <name type="scientific">Adineta steineri</name>
    <dbReference type="NCBI Taxonomy" id="433720"/>
    <lineage>
        <taxon>Eukaryota</taxon>
        <taxon>Metazoa</taxon>
        <taxon>Spiralia</taxon>
        <taxon>Gnathifera</taxon>
        <taxon>Rotifera</taxon>
        <taxon>Eurotatoria</taxon>
        <taxon>Bdelloidea</taxon>
        <taxon>Adinetida</taxon>
        <taxon>Adinetidae</taxon>
        <taxon>Adineta</taxon>
    </lineage>
</organism>
<protein>
    <submittedName>
        <fullName evidence="2">Uncharacterized protein</fullName>
    </submittedName>
</protein>